<dbReference type="GO" id="GO:0005516">
    <property type="term" value="F:calmodulin binding"/>
    <property type="evidence" value="ECO:0007669"/>
    <property type="project" value="UniProtKB-KW"/>
</dbReference>
<dbReference type="Gene3D" id="1.20.5.190">
    <property type="match status" value="6"/>
</dbReference>
<evidence type="ECO:0000256" key="2">
    <source>
        <dbReference type="ARBA" id="ARBA00004496"/>
    </source>
</evidence>
<dbReference type="Ensembl" id="ENSCMMT00000022518.1">
    <property type="protein sequence ID" value="ENSCMMP00000020532.1"/>
    <property type="gene ID" value="ENSCMMG00000011534.1"/>
</dbReference>
<reference evidence="13" key="3">
    <citation type="submission" date="2025-09" db="UniProtKB">
        <authorList>
            <consortium name="Ensembl"/>
        </authorList>
    </citation>
    <scope>IDENTIFICATION</scope>
</reference>
<proteinExistence type="predicted"/>
<keyword evidence="3" id="KW-0963">Cytoplasm</keyword>
<dbReference type="InterPro" id="IPR036872">
    <property type="entry name" value="CH_dom_sf"/>
</dbReference>
<dbReference type="InterPro" id="IPR016024">
    <property type="entry name" value="ARM-type_fold"/>
</dbReference>
<dbReference type="SMART" id="SM00033">
    <property type="entry name" value="CH"/>
    <property type="match status" value="2"/>
</dbReference>
<evidence type="ECO:0000256" key="4">
    <source>
        <dbReference type="ARBA" id="ARBA00022553"/>
    </source>
</evidence>
<dbReference type="FunFam" id="1.20.5.190:FF:000008">
    <property type="entry name" value="Abnormal spindle-like microcephaly-associated protein homolog"/>
    <property type="match status" value="1"/>
</dbReference>
<keyword evidence="10" id="KW-0539">Nucleus</keyword>
<dbReference type="Proteomes" id="UP000694556">
    <property type="component" value="Chromosome 8"/>
</dbReference>
<dbReference type="FunFam" id="1.10.418.10:FF:000051">
    <property type="entry name" value="Abnormal spindle-like microcephaly-associated protein homolog"/>
    <property type="match status" value="1"/>
</dbReference>
<keyword evidence="9" id="KW-0175">Coiled coil</keyword>
<organism evidence="13 14">
    <name type="scientific">Cairina moschata</name>
    <name type="common">Muscovy duck</name>
    <dbReference type="NCBI Taxonomy" id="8855"/>
    <lineage>
        <taxon>Eukaryota</taxon>
        <taxon>Metazoa</taxon>
        <taxon>Chordata</taxon>
        <taxon>Craniata</taxon>
        <taxon>Vertebrata</taxon>
        <taxon>Euteleostomi</taxon>
        <taxon>Archelosauria</taxon>
        <taxon>Archosauria</taxon>
        <taxon>Dinosauria</taxon>
        <taxon>Saurischia</taxon>
        <taxon>Theropoda</taxon>
        <taxon>Coelurosauria</taxon>
        <taxon>Aves</taxon>
        <taxon>Neognathae</taxon>
        <taxon>Galloanserae</taxon>
        <taxon>Anseriformes</taxon>
        <taxon>Anatidae</taxon>
        <taxon>Anatinae</taxon>
        <taxon>Cairina</taxon>
    </lineage>
</organism>
<evidence type="ECO:0000256" key="7">
    <source>
        <dbReference type="ARBA" id="ARBA00022776"/>
    </source>
</evidence>
<reference evidence="13" key="2">
    <citation type="submission" date="2025-08" db="UniProtKB">
        <authorList>
            <consortium name="Ensembl"/>
        </authorList>
    </citation>
    <scope>IDENTIFICATION</scope>
</reference>
<evidence type="ECO:0000256" key="1">
    <source>
        <dbReference type="ARBA" id="ARBA00004123"/>
    </source>
</evidence>
<dbReference type="GO" id="GO:0005737">
    <property type="term" value="C:cytoplasm"/>
    <property type="evidence" value="ECO:0007669"/>
    <property type="project" value="UniProtKB-SubCell"/>
</dbReference>
<keyword evidence="11" id="KW-0131">Cell cycle</keyword>
<evidence type="ECO:0000313" key="13">
    <source>
        <dbReference type="Ensembl" id="ENSCMMP00000020532.1"/>
    </source>
</evidence>
<dbReference type="FunFam" id="1.20.5.190:FF:000009">
    <property type="entry name" value="Abnormal spindle-like microcephaly-associated protein homolog"/>
    <property type="match status" value="1"/>
</dbReference>
<dbReference type="InterPro" id="IPR051185">
    <property type="entry name" value="ASPM"/>
</dbReference>
<dbReference type="AlphaFoldDB" id="A0A8C3CGY1"/>
<evidence type="ECO:0000256" key="9">
    <source>
        <dbReference type="ARBA" id="ARBA00023054"/>
    </source>
</evidence>
<dbReference type="SMART" id="SM00015">
    <property type="entry name" value="IQ"/>
    <property type="match status" value="10"/>
</dbReference>
<dbReference type="InterPro" id="IPR000048">
    <property type="entry name" value="IQ_motif_EF-hand-BS"/>
</dbReference>
<feature type="domain" description="Calponin-homology (CH)" evidence="12">
    <location>
        <begin position="351"/>
        <end position="502"/>
    </location>
</feature>
<sequence length="1146" mass="133897">MQLLNKLRRDACRLFTSEEMVKAIKKLEVEIETRRLIVRRDRHLWKDVGERQKVLNWLLSYNPLWLRIGLETVYGELIPLESNSDVTGLAIFILNRLLWNPDIAAEYRHPTVPHLYQEGHEEALSKFTLKKMLLLVCFLDCAKQSRLIDHDPCLFCKDAEFKTSKDILLAISRGFLSGEGDLSRHLGFLGLRVSHIQTPLDEFDFAVTNLAVDLQCGIRLVRAMELLTKDWSLSKQLRVPAISRLQKMHNVDIVLNVLKERGVHLEDESGASIDCRDIVDRHRERTLALLWKIVFAFQVDVLLNVEQLKEEIMFLRNAHKIKTQLGTLKLFSNCCRIQEDNSRSSLPQNYSENVKLLMAWVNAVCGFYNIKVENFTVCFSDGRVLCHLIHHYHPCYMPLEAVCQRTTQTVECSRTHMVGLNLSSSSSESDTSLNVMEGTFDQTSVMYKELLDNEKKNFQLISTAVSDLGGIPAMIHHSDMSNTIPDEKVVITYLSFLCSRLLDLRQETRAARLIQSAWRKYRLKKELKLSQYLELKKSAIILQAACRGMKVRQDLKTMHQSAAIIQSYYRMHKQQRDFRNLLLATRRIQQWFRACKERNAQVHNYMTVRRATLRLQAAFRGMKTRRLLRTMNESAEVIQRRFRTFLKRKHFISLRTAAVVIQRKYRATKLAKIQRQKYLSFLNAAVTIQSAYRGFVVRQKIQQMLASIIIQQRYRAYREGKRVREIYLKQYNSVLVLQAAYRGMKTRCFLKKRHEAALIIQRNYRMYRQYHHYRKVQWATQLIQKRYRANNLRNIAVQRYSSLKKAVICIQKAFRDMRLKKLLQEKHRAAIVVQKNFKAFRERQRYLSLKAATLVLQRRYRALILSRQHAQEYLCLRRALWRGYSWRKSYDTAKTRALRCRLEKANEKSKEEEKLCNRTTIAIEHLLKYKHLSYVLAALKHLEVVTRLSPLCCENMVQSRAIFSIFVLIRSCNRSVPCMDVIRYSIQVLLNVSKYERTTQAVYEVENSIDTLLNLLQMYRAKAGDKISEKGGSIFTKTCCLLAILSKDSKRALVRLSVLAVACIQSLYKLTAHKCKMDAERTLVKQKTNPLINGTSFIPVIPLRTTTVSRIKPDWVLRKDNIQEIVDPLQAILMVMDTLGIACYEN</sequence>
<dbReference type="CDD" id="cd21224">
    <property type="entry name" value="CH_ASPM_rpt2"/>
    <property type="match status" value="1"/>
</dbReference>
<dbReference type="Pfam" id="PF00612">
    <property type="entry name" value="IQ"/>
    <property type="match status" value="8"/>
</dbReference>
<keyword evidence="6" id="KW-0677">Repeat</keyword>
<dbReference type="GO" id="GO:0000922">
    <property type="term" value="C:spindle pole"/>
    <property type="evidence" value="ECO:0007669"/>
    <property type="project" value="TreeGrafter"/>
</dbReference>
<keyword evidence="5" id="KW-0132">Cell division</keyword>
<evidence type="ECO:0000256" key="11">
    <source>
        <dbReference type="ARBA" id="ARBA00023306"/>
    </source>
</evidence>
<evidence type="ECO:0000256" key="3">
    <source>
        <dbReference type="ARBA" id="ARBA00022490"/>
    </source>
</evidence>
<dbReference type="CDD" id="cd21223">
    <property type="entry name" value="CH_ASPM_rpt1"/>
    <property type="match status" value="1"/>
</dbReference>
<dbReference type="PROSITE" id="PS50021">
    <property type="entry name" value="CH"/>
    <property type="match status" value="2"/>
</dbReference>
<keyword evidence="4" id="KW-0597">Phosphoprotein</keyword>
<dbReference type="SUPFAM" id="SSF52540">
    <property type="entry name" value="P-loop containing nucleoside triphosphate hydrolases"/>
    <property type="match status" value="3"/>
</dbReference>
<accession>A0A8C3CGY1</accession>
<dbReference type="GO" id="GO:0051301">
    <property type="term" value="P:cell division"/>
    <property type="evidence" value="ECO:0007669"/>
    <property type="project" value="UniProtKB-KW"/>
</dbReference>
<dbReference type="GO" id="GO:0000278">
    <property type="term" value="P:mitotic cell cycle"/>
    <property type="evidence" value="ECO:0007669"/>
    <property type="project" value="TreeGrafter"/>
</dbReference>
<dbReference type="SUPFAM" id="SSF47576">
    <property type="entry name" value="Calponin-homology domain, CH-domain"/>
    <property type="match status" value="1"/>
</dbReference>
<evidence type="ECO:0000256" key="6">
    <source>
        <dbReference type="ARBA" id="ARBA00022737"/>
    </source>
</evidence>
<evidence type="ECO:0000256" key="8">
    <source>
        <dbReference type="ARBA" id="ARBA00022860"/>
    </source>
</evidence>
<reference evidence="13" key="1">
    <citation type="submission" date="2018-09" db="EMBL/GenBank/DDBJ databases">
        <title>Common duck and Muscovy duck high density SNP chip.</title>
        <authorList>
            <person name="Vignal A."/>
            <person name="Thebault N."/>
            <person name="Warren W.C."/>
        </authorList>
    </citation>
    <scope>NUCLEOTIDE SEQUENCE [LARGE SCALE GENOMIC DNA]</scope>
</reference>
<dbReference type="Pfam" id="PF00307">
    <property type="entry name" value="CH"/>
    <property type="match status" value="1"/>
</dbReference>
<dbReference type="GO" id="GO:0051295">
    <property type="term" value="P:establishment of meiotic spindle localization"/>
    <property type="evidence" value="ECO:0007669"/>
    <property type="project" value="TreeGrafter"/>
</dbReference>
<dbReference type="GO" id="GO:0007051">
    <property type="term" value="P:spindle organization"/>
    <property type="evidence" value="ECO:0007669"/>
    <property type="project" value="UniProtKB-ARBA"/>
</dbReference>
<dbReference type="InterPro" id="IPR027417">
    <property type="entry name" value="P-loop_NTPase"/>
</dbReference>
<evidence type="ECO:0000256" key="10">
    <source>
        <dbReference type="ARBA" id="ARBA00023242"/>
    </source>
</evidence>
<feature type="domain" description="Calponin-homology (CH)" evidence="12">
    <location>
        <begin position="162"/>
        <end position="298"/>
    </location>
</feature>
<evidence type="ECO:0000313" key="14">
    <source>
        <dbReference type="Proteomes" id="UP000694556"/>
    </source>
</evidence>
<protein>
    <submittedName>
        <fullName evidence="13">Assembly factor for spindle microtubules</fullName>
    </submittedName>
</protein>
<comment type="subcellular location">
    <subcellularLocation>
        <location evidence="2">Cytoplasm</location>
    </subcellularLocation>
    <subcellularLocation>
        <location evidence="1">Nucleus</location>
    </subcellularLocation>
</comment>
<dbReference type="PANTHER" id="PTHR22706:SF1">
    <property type="entry name" value="ASSEMBLY FACTOR FOR SPINDLE MICROTUBULES"/>
    <property type="match status" value="1"/>
</dbReference>
<dbReference type="SUPFAM" id="SSF48371">
    <property type="entry name" value="ARM repeat"/>
    <property type="match status" value="1"/>
</dbReference>
<keyword evidence="7" id="KW-0498">Mitosis</keyword>
<name>A0A8C3CGY1_CAIMO</name>
<evidence type="ECO:0000256" key="5">
    <source>
        <dbReference type="ARBA" id="ARBA00022618"/>
    </source>
</evidence>
<keyword evidence="8" id="KW-0112">Calmodulin-binding</keyword>
<dbReference type="InterPro" id="IPR001715">
    <property type="entry name" value="CH_dom"/>
</dbReference>
<evidence type="ECO:0000259" key="12">
    <source>
        <dbReference type="PROSITE" id="PS50021"/>
    </source>
</evidence>
<dbReference type="GO" id="GO:0005634">
    <property type="term" value="C:nucleus"/>
    <property type="evidence" value="ECO:0007669"/>
    <property type="project" value="UniProtKB-SubCell"/>
</dbReference>
<dbReference type="PROSITE" id="PS50096">
    <property type="entry name" value="IQ"/>
    <property type="match status" value="5"/>
</dbReference>
<dbReference type="CDD" id="cd23767">
    <property type="entry name" value="IQCD"/>
    <property type="match status" value="1"/>
</dbReference>
<keyword evidence="14" id="KW-1185">Reference proteome</keyword>
<dbReference type="PANTHER" id="PTHR22706">
    <property type="entry name" value="ASSEMBLY FACTOR FOR SPINDLE MICROTUBULES"/>
    <property type="match status" value="1"/>
</dbReference>
<dbReference type="Gene3D" id="1.10.418.10">
    <property type="entry name" value="Calponin-like domain"/>
    <property type="match status" value="2"/>
</dbReference>